<feature type="signal peptide" evidence="1">
    <location>
        <begin position="1"/>
        <end position="28"/>
    </location>
</feature>
<organism evidence="2 3">
    <name type="scientific">Citrus x changshan-huyou</name>
    <dbReference type="NCBI Taxonomy" id="2935761"/>
    <lineage>
        <taxon>Eukaryota</taxon>
        <taxon>Viridiplantae</taxon>
        <taxon>Streptophyta</taxon>
        <taxon>Embryophyta</taxon>
        <taxon>Tracheophyta</taxon>
        <taxon>Spermatophyta</taxon>
        <taxon>Magnoliopsida</taxon>
        <taxon>eudicotyledons</taxon>
        <taxon>Gunneridae</taxon>
        <taxon>Pentapetalae</taxon>
        <taxon>rosids</taxon>
        <taxon>malvids</taxon>
        <taxon>Sapindales</taxon>
        <taxon>Rutaceae</taxon>
        <taxon>Aurantioideae</taxon>
        <taxon>Citrus</taxon>
    </lineage>
</organism>
<proteinExistence type="predicted"/>
<dbReference type="Proteomes" id="UP001428341">
    <property type="component" value="Unassembled WGS sequence"/>
</dbReference>
<comment type="caution">
    <text evidence="2">The sequence shown here is derived from an EMBL/GenBank/DDBJ whole genome shotgun (WGS) entry which is preliminary data.</text>
</comment>
<name>A0AAP0MSK6_9ROSI</name>
<sequence>MKVRRIGNYLQWLCLFIGLFFWERGCDGVWEGKTELPEVDFVTQAVDQRLRVTLNRLLILNINSQSILLQSHNIGYIP</sequence>
<keyword evidence="3" id="KW-1185">Reference proteome</keyword>
<evidence type="ECO:0000256" key="1">
    <source>
        <dbReference type="SAM" id="SignalP"/>
    </source>
</evidence>
<evidence type="ECO:0000313" key="3">
    <source>
        <dbReference type="Proteomes" id="UP001428341"/>
    </source>
</evidence>
<evidence type="ECO:0000313" key="2">
    <source>
        <dbReference type="EMBL" id="KAK9222518.1"/>
    </source>
</evidence>
<reference evidence="2 3" key="1">
    <citation type="submission" date="2024-05" db="EMBL/GenBank/DDBJ databases">
        <title>Haplotype-resolved chromosome-level genome assembly of Huyou (Citrus changshanensis).</title>
        <authorList>
            <person name="Miao C."/>
            <person name="Chen W."/>
            <person name="Wu Y."/>
            <person name="Wang L."/>
            <person name="Zhao S."/>
            <person name="Grierson D."/>
            <person name="Xu C."/>
            <person name="Chen K."/>
        </authorList>
    </citation>
    <scope>NUCLEOTIDE SEQUENCE [LARGE SCALE GENOMIC DNA]</scope>
    <source>
        <strain evidence="2">01-14</strain>
        <tissue evidence="2">Leaf</tissue>
    </source>
</reference>
<protein>
    <submittedName>
        <fullName evidence="2">Uncharacterized protein</fullName>
    </submittedName>
</protein>
<feature type="chain" id="PRO_5043044184" evidence="1">
    <location>
        <begin position="29"/>
        <end position="78"/>
    </location>
</feature>
<accession>A0AAP0MSK6</accession>
<dbReference type="EMBL" id="JBCGBO010000002">
    <property type="protein sequence ID" value="KAK9222518.1"/>
    <property type="molecule type" value="Genomic_DNA"/>
</dbReference>
<keyword evidence="1" id="KW-0732">Signal</keyword>
<dbReference type="AlphaFoldDB" id="A0AAP0MSK6"/>
<gene>
    <name evidence="2" type="ORF">WN944_010954</name>
</gene>